<dbReference type="InterPro" id="IPR030378">
    <property type="entry name" value="G_CP_dom"/>
</dbReference>
<evidence type="ECO:0000256" key="5">
    <source>
        <dbReference type="ARBA" id="ARBA00022741"/>
    </source>
</evidence>
<keyword evidence="7 10" id="KW-0862">Zinc</keyword>
<dbReference type="InterPro" id="IPR027417">
    <property type="entry name" value="P-loop_NTPase"/>
</dbReference>
<dbReference type="InterPro" id="IPR010914">
    <property type="entry name" value="RsgA_GTPase_dom"/>
</dbReference>
<evidence type="ECO:0000259" key="12">
    <source>
        <dbReference type="PROSITE" id="PS51721"/>
    </source>
</evidence>
<evidence type="ECO:0000313" key="13">
    <source>
        <dbReference type="EMBL" id="SDF88685.1"/>
    </source>
</evidence>
<gene>
    <name evidence="10" type="primary">rsgA</name>
    <name evidence="13" type="ORF">SAMN05421791_101341</name>
</gene>
<keyword evidence="1 10" id="KW-0963">Cytoplasm</keyword>
<dbReference type="GO" id="GO:0003924">
    <property type="term" value="F:GTPase activity"/>
    <property type="evidence" value="ECO:0007669"/>
    <property type="project" value="UniProtKB-UniRule"/>
</dbReference>
<evidence type="ECO:0000256" key="6">
    <source>
        <dbReference type="ARBA" id="ARBA00022801"/>
    </source>
</evidence>
<feature type="binding site" evidence="10">
    <location>
        <begin position="179"/>
        <end position="187"/>
    </location>
    <ligand>
        <name>GTP</name>
        <dbReference type="ChEBI" id="CHEBI:37565"/>
    </ligand>
</feature>
<dbReference type="PROSITE" id="PS51721">
    <property type="entry name" value="G_CP"/>
    <property type="match status" value="1"/>
</dbReference>
<comment type="similarity">
    <text evidence="10">Belongs to the TRAFAC class YlqF/YawG GTPase family. RsgA subfamily.</text>
</comment>
<evidence type="ECO:0000313" key="14">
    <source>
        <dbReference type="Proteomes" id="UP000199708"/>
    </source>
</evidence>
<dbReference type="GO" id="GO:0005737">
    <property type="term" value="C:cytoplasm"/>
    <property type="evidence" value="ECO:0007669"/>
    <property type="project" value="UniProtKB-SubCell"/>
</dbReference>
<dbReference type="InterPro" id="IPR004881">
    <property type="entry name" value="Ribosome_biogen_GTPase_RsgA"/>
</dbReference>
<dbReference type="Pfam" id="PF16745">
    <property type="entry name" value="RsgA_N"/>
    <property type="match status" value="1"/>
</dbReference>
<comment type="function">
    <text evidence="10">One of several proteins that assist in the late maturation steps of the functional core of the 30S ribosomal subunit. Helps release RbfA from mature subunits. May play a role in the assembly of ribosomal proteins into the subunit. Circularly permuted GTPase that catalyzes slow GTP hydrolysis, GTPase activity is stimulated by the 30S ribosomal subunit.</text>
</comment>
<comment type="subunit">
    <text evidence="10">Monomer. Associates with 30S ribosomal subunit, binds 16S rRNA.</text>
</comment>
<comment type="subcellular location">
    <subcellularLocation>
        <location evidence="10">Cytoplasm</location>
    </subcellularLocation>
</comment>
<dbReference type="Proteomes" id="UP000199708">
    <property type="component" value="Unassembled WGS sequence"/>
</dbReference>
<dbReference type="PANTHER" id="PTHR32120:SF11">
    <property type="entry name" value="SMALL RIBOSOMAL SUBUNIT BIOGENESIS GTPASE RSGA 1, MITOCHONDRIAL-RELATED"/>
    <property type="match status" value="1"/>
</dbReference>
<dbReference type="PROSITE" id="PS50936">
    <property type="entry name" value="ENGC_GTPASE"/>
    <property type="match status" value="1"/>
</dbReference>
<feature type="binding site" evidence="10">
    <location>
        <position position="260"/>
    </location>
    <ligand>
        <name>Zn(2+)</name>
        <dbReference type="ChEBI" id="CHEBI:29105"/>
    </ligand>
</feature>
<dbReference type="AlphaFoldDB" id="A0A1G7PR28"/>
<accession>A0A1G7PR28</accession>
<evidence type="ECO:0000256" key="8">
    <source>
        <dbReference type="ARBA" id="ARBA00022884"/>
    </source>
</evidence>
<evidence type="ECO:0000256" key="4">
    <source>
        <dbReference type="ARBA" id="ARBA00022730"/>
    </source>
</evidence>
<name>A0A1G7PR28_9LACT</name>
<dbReference type="GO" id="GO:0046872">
    <property type="term" value="F:metal ion binding"/>
    <property type="evidence" value="ECO:0007669"/>
    <property type="project" value="UniProtKB-KW"/>
</dbReference>
<feature type="binding site" evidence="10">
    <location>
        <position position="267"/>
    </location>
    <ligand>
        <name>Zn(2+)</name>
        <dbReference type="ChEBI" id="CHEBI:29105"/>
    </ligand>
</feature>
<dbReference type="PANTHER" id="PTHR32120">
    <property type="entry name" value="SMALL RIBOSOMAL SUBUNIT BIOGENESIS GTPASE RSGA"/>
    <property type="match status" value="1"/>
</dbReference>
<sequence>MKQLITSHEGIIYQAISGFYYVWSEGESFVTKPRGNFRHLKTNPLVGDRVRFVMDQQDESQVGRLEEIFERDNYLIRPSVANVDYALIVMSLIEPAFSYNLLDYFLVSMESHRIQPIILLTKYDLLIEQNGSAKSRLQVKEITDLYEKIGYQVFLFDQSEEKLKAIKTLFQEGIYVMTGQSGVGKSTLLNQLLPEAEIKTNQISNHLNRGKHTTREVTLYRFGQGLLADTPGFSAIDFDHLEKEDLAACFPEIYQAGAQCRFRSCIHKNEPNCHVKERVASGSISQSRYQNYLQILEKIENKKIYY</sequence>
<dbReference type="EC" id="3.6.1.-" evidence="10"/>
<evidence type="ECO:0000256" key="2">
    <source>
        <dbReference type="ARBA" id="ARBA00022517"/>
    </source>
</evidence>
<dbReference type="GO" id="GO:0042274">
    <property type="term" value="P:ribosomal small subunit biogenesis"/>
    <property type="evidence" value="ECO:0007669"/>
    <property type="project" value="UniProtKB-UniRule"/>
</dbReference>
<dbReference type="EMBL" id="FNCK01000001">
    <property type="protein sequence ID" value="SDF88685.1"/>
    <property type="molecule type" value="Genomic_DNA"/>
</dbReference>
<evidence type="ECO:0000256" key="9">
    <source>
        <dbReference type="ARBA" id="ARBA00023134"/>
    </source>
</evidence>
<dbReference type="CDD" id="cd01854">
    <property type="entry name" value="YjeQ_EngC"/>
    <property type="match status" value="1"/>
</dbReference>
<evidence type="ECO:0000256" key="1">
    <source>
        <dbReference type="ARBA" id="ARBA00022490"/>
    </source>
</evidence>
<dbReference type="STRING" id="120956.SAMN05421791_101341"/>
<feature type="domain" description="CP-type G" evidence="12">
    <location>
        <begin position="72"/>
        <end position="236"/>
    </location>
</feature>
<keyword evidence="6 10" id="KW-0378">Hydrolase</keyword>
<keyword evidence="9 10" id="KW-0342">GTP-binding</keyword>
<keyword evidence="2 10" id="KW-0690">Ribosome biogenesis</keyword>
<evidence type="ECO:0000256" key="3">
    <source>
        <dbReference type="ARBA" id="ARBA00022723"/>
    </source>
</evidence>
<feature type="binding site" evidence="10">
    <location>
        <begin position="121"/>
        <end position="124"/>
    </location>
    <ligand>
        <name>GTP</name>
        <dbReference type="ChEBI" id="CHEBI:37565"/>
    </ligand>
</feature>
<feature type="binding site" evidence="10">
    <location>
        <position position="265"/>
    </location>
    <ligand>
        <name>Zn(2+)</name>
        <dbReference type="ChEBI" id="CHEBI:29105"/>
    </ligand>
</feature>
<dbReference type="Gene3D" id="2.40.50.140">
    <property type="entry name" value="Nucleic acid-binding proteins"/>
    <property type="match status" value="1"/>
</dbReference>
<feature type="domain" description="EngC GTPase" evidence="11">
    <location>
        <begin position="81"/>
        <end position="234"/>
    </location>
</feature>
<keyword evidence="5 10" id="KW-0547">Nucleotide-binding</keyword>
<dbReference type="GO" id="GO:0019843">
    <property type="term" value="F:rRNA binding"/>
    <property type="evidence" value="ECO:0007669"/>
    <property type="project" value="UniProtKB-KW"/>
</dbReference>
<keyword evidence="3 10" id="KW-0479">Metal-binding</keyword>
<proteinExistence type="inferred from homology"/>
<evidence type="ECO:0000259" key="11">
    <source>
        <dbReference type="PROSITE" id="PS50936"/>
    </source>
</evidence>
<keyword evidence="4 10" id="KW-0699">rRNA-binding</keyword>
<organism evidence="13 14">
    <name type="scientific">Facklamia miroungae</name>
    <dbReference type="NCBI Taxonomy" id="120956"/>
    <lineage>
        <taxon>Bacteria</taxon>
        <taxon>Bacillati</taxon>
        <taxon>Bacillota</taxon>
        <taxon>Bacilli</taxon>
        <taxon>Lactobacillales</taxon>
        <taxon>Aerococcaceae</taxon>
        <taxon>Facklamia</taxon>
    </lineage>
</organism>
<dbReference type="CDD" id="cd04466">
    <property type="entry name" value="S1_YloQ_GTPase"/>
    <property type="match status" value="1"/>
</dbReference>
<keyword evidence="8 10" id="KW-0694">RNA-binding</keyword>
<dbReference type="Gene3D" id="1.10.40.50">
    <property type="entry name" value="Probable gtpase engc, domain 3"/>
    <property type="match status" value="1"/>
</dbReference>
<dbReference type="NCBIfam" id="TIGR00157">
    <property type="entry name" value="ribosome small subunit-dependent GTPase A"/>
    <property type="match status" value="1"/>
</dbReference>
<reference evidence="13 14" key="1">
    <citation type="submission" date="2016-10" db="EMBL/GenBank/DDBJ databases">
        <authorList>
            <person name="de Groot N.N."/>
        </authorList>
    </citation>
    <scope>NUCLEOTIDE SEQUENCE [LARGE SCALE GENOMIC DNA]</scope>
    <source>
        <strain evidence="13 14">ATCC BAA-466</strain>
    </source>
</reference>
<dbReference type="SUPFAM" id="SSF50249">
    <property type="entry name" value="Nucleic acid-binding proteins"/>
    <property type="match status" value="1"/>
</dbReference>
<protein>
    <recommendedName>
        <fullName evidence="10">Small ribosomal subunit biogenesis GTPase RsgA</fullName>
        <ecNumber evidence="10">3.6.1.-</ecNumber>
    </recommendedName>
</protein>
<evidence type="ECO:0000256" key="10">
    <source>
        <dbReference type="HAMAP-Rule" id="MF_01820"/>
    </source>
</evidence>
<dbReference type="Pfam" id="PF03193">
    <property type="entry name" value="RsgA_GTPase"/>
    <property type="match status" value="1"/>
</dbReference>
<dbReference type="RefSeq" id="WP_210727852.1">
    <property type="nucleotide sequence ID" value="NZ_FNCK01000001.1"/>
</dbReference>
<dbReference type="InterPro" id="IPR031944">
    <property type="entry name" value="RsgA_N"/>
</dbReference>
<evidence type="ECO:0000256" key="7">
    <source>
        <dbReference type="ARBA" id="ARBA00022833"/>
    </source>
</evidence>
<dbReference type="Gene3D" id="3.40.50.300">
    <property type="entry name" value="P-loop containing nucleotide triphosphate hydrolases"/>
    <property type="match status" value="1"/>
</dbReference>
<feature type="binding site" evidence="10">
    <location>
        <position position="273"/>
    </location>
    <ligand>
        <name>Zn(2+)</name>
        <dbReference type="ChEBI" id="CHEBI:29105"/>
    </ligand>
</feature>
<keyword evidence="14" id="KW-1185">Reference proteome</keyword>
<dbReference type="InterPro" id="IPR012340">
    <property type="entry name" value="NA-bd_OB-fold"/>
</dbReference>
<dbReference type="GO" id="GO:0005525">
    <property type="term" value="F:GTP binding"/>
    <property type="evidence" value="ECO:0007669"/>
    <property type="project" value="UniProtKB-UniRule"/>
</dbReference>
<comment type="cofactor">
    <cofactor evidence="10">
        <name>Zn(2+)</name>
        <dbReference type="ChEBI" id="CHEBI:29105"/>
    </cofactor>
    <text evidence="10">Binds 1 zinc ion per subunit.</text>
</comment>
<dbReference type="HAMAP" id="MF_01820">
    <property type="entry name" value="GTPase_RsgA"/>
    <property type="match status" value="1"/>
</dbReference>
<dbReference type="SUPFAM" id="SSF52540">
    <property type="entry name" value="P-loop containing nucleoside triphosphate hydrolases"/>
    <property type="match status" value="1"/>
</dbReference>